<dbReference type="GO" id="GO:0004497">
    <property type="term" value="F:monooxygenase activity"/>
    <property type="evidence" value="ECO:0007669"/>
    <property type="project" value="TreeGrafter"/>
</dbReference>
<accession>A0AA45LB38</accession>
<evidence type="ECO:0000256" key="2">
    <source>
        <dbReference type="SAM" id="MobiDB-lite"/>
    </source>
</evidence>
<dbReference type="PANTHER" id="PTHR43539">
    <property type="entry name" value="FLAVIN-BINDING MONOOXYGENASE-LIKE PROTEIN (AFU_ORTHOLOGUE AFUA_4G09220)"/>
    <property type="match status" value="1"/>
</dbReference>
<dbReference type="InterPro" id="IPR050982">
    <property type="entry name" value="Auxin_biosynth/cation_transpt"/>
</dbReference>
<dbReference type="SUPFAM" id="SSF51905">
    <property type="entry name" value="FAD/NAD(P)-binding domain"/>
    <property type="match status" value="2"/>
</dbReference>
<sequence>MPEVEYLIVGAGPAGLQLAHLLDRAGRSCRVLEAGPAPGQFFRAFPRHRRLLSVNEGGSPAGDPELDLRRDAHSLLSDGPAPRFPDHSADRLPHADDLARYLVEFARATGVDVRCDTRVLSVTRSGFGGFRPRFRVVDQRGGTHTARWVVVATGLAKPHLPPIPGIDRVEHYGAYDPDPRGFAGQRVLVVGKGNSAFEVANSLVRTASAVHVVGPRPARVAWRSRRAGDVRAVNAEFLDAARFGVGAALLDGSVLDIRADDESGPGACPGADGPAADGPAPGGRPGGYAVTVALRDTGGATRTIRYDRVVVATGFRFDTGIFGDGARPAPAPDDRFPALTAEWESTSVPGLHFAGALMRDADDHSSTGDIHGFRYAVRALARVLERKNHGVPWPSTEVPADDLAPAVLARVNRSSALWHQRARLADVVVPGGATARYLEEVPVDLVAEHAPDCLAITLEHVADHVADRAEDHADPDASAPLRPVVRRFRGGEVVAEHRVAADLEHVWTDPDLHLAPLRAFLSRQLVIT</sequence>
<dbReference type="PANTHER" id="PTHR43539:SF23">
    <property type="entry name" value="FAD-DEPENDENT OXIDOREDUCTASE DOMAIN-CONTAINING PROTEIN 2"/>
    <property type="match status" value="1"/>
</dbReference>
<keyword evidence="1" id="KW-0560">Oxidoreductase</keyword>
<evidence type="ECO:0000313" key="4">
    <source>
        <dbReference type="Proteomes" id="UP000677152"/>
    </source>
</evidence>
<dbReference type="PRINTS" id="PR00368">
    <property type="entry name" value="FADPNR"/>
</dbReference>
<dbReference type="EMBL" id="CP073249">
    <property type="protein sequence ID" value="QUF06522.1"/>
    <property type="molecule type" value="Genomic_DNA"/>
</dbReference>
<reference evidence="3" key="1">
    <citation type="submission" date="2021-04" db="EMBL/GenBank/DDBJ databases">
        <title>Genomic sequence of Actinosynnema pretiosum subsp. pretiosum ATCC 31280 (C-14919).</title>
        <authorList>
            <person name="Bai L."/>
            <person name="Wang X."/>
            <person name="Xiao Y."/>
        </authorList>
    </citation>
    <scope>NUCLEOTIDE SEQUENCE</scope>
    <source>
        <strain evidence="3">ATCC 31280</strain>
    </source>
</reference>
<evidence type="ECO:0000313" key="3">
    <source>
        <dbReference type="EMBL" id="QUF06522.1"/>
    </source>
</evidence>
<evidence type="ECO:0000256" key="1">
    <source>
        <dbReference type="ARBA" id="ARBA00023002"/>
    </source>
</evidence>
<proteinExistence type="predicted"/>
<dbReference type="InterPro" id="IPR036188">
    <property type="entry name" value="FAD/NAD-bd_sf"/>
</dbReference>
<gene>
    <name evidence="3" type="ORF">KCV87_10960</name>
</gene>
<dbReference type="GO" id="GO:0050660">
    <property type="term" value="F:flavin adenine dinucleotide binding"/>
    <property type="evidence" value="ECO:0007669"/>
    <property type="project" value="TreeGrafter"/>
</dbReference>
<protein>
    <submittedName>
        <fullName evidence="3">NAD(P)-binding domain-containing protein</fullName>
    </submittedName>
</protein>
<feature type="compositionally biased region" description="Low complexity" evidence="2">
    <location>
        <begin position="264"/>
        <end position="279"/>
    </location>
</feature>
<name>A0AA45LB38_9PSEU</name>
<dbReference type="GO" id="GO:0036503">
    <property type="term" value="P:ERAD pathway"/>
    <property type="evidence" value="ECO:0007669"/>
    <property type="project" value="TreeGrafter"/>
</dbReference>
<dbReference type="PRINTS" id="PR00411">
    <property type="entry name" value="PNDRDTASEI"/>
</dbReference>
<feature type="region of interest" description="Disordered" evidence="2">
    <location>
        <begin position="261"/>
        <end position="284"/>
    </location>
</feature>
<dbReference type="Gene3D" id="3.50.50.60">
    <property type="entry name" value="FAD/NAD(P)-binding domain"/>
    <property type="match status" value="1"/>
</dbReference>
<dbReference type="Pfam" id="PF13738">
    <property type="entry name" value="Pyr_redox_3"/>
    <property type="match status" value="1"/>
</dbReference>
<dbReference type="Proteomes" id="UP000677152">
    <property type="component" value="Chromosome"/>
</dbReference>
<dbReference type="AlphaFoldDB" id="A0AA45LB38"/>
<organism evidence="3 4">
    <name type="scientific">Actinosynnema pretiosum subsp. pretiosum</name>
    <dbReference type="NCBI Taxonomy" id="103721"/>
    <lineage>
        <taxon>Bacteria</taxon>
        <taxon>Bacillati</taxon>
        <taxon>Actinomycetota</taxon>
        <taxon>Actinomycetes</taxon>
        <taxon>Pseudonocardiales</taxon>
        <taxon>Pseudonocardiaceae</taxon>
        <taxon>Actinosynnema</taxon>
    </lineage>
</organism>